<dbReference type="EMBL" id="CP101987">
    <property type="protein sequence ID" value="UUI72220.1"/>
    <property type="molecule type" value="Genomic_DNA"/>
</dbReference>
<accession>A0ABY5KSX3</accession>
<evidence type="ECO:0008006" key="3">
    <source>
        <dbReference type="Google" id="ProtNLM"/>
    </source>
</evidence>
<dbReference type="Proteomes" id="UP001316384">
    <property type="component" value="Chromosome"/>
</dbReference>
<dbReference type="RefSeq" id="WP_227577783.1">
    <property type="nucleotide sequence ID" value="NZ_CP101987.1"/>
</dbReference>
<proteinExistence type="predicted"/>
<protein>
    <recommendedName>
        <fullName evidence="3">Nucleotidyl transferase</fullName>
    </recommendedName>
</protein>
<sequence>MTPDPALSREDIQQLLTEVGAYLHVRGWTATVYVAGGAAMSLLFDGRTTTRDIDAVFRSDRGQLEAAVRDVATRHGLPVDWLNDRVTRLVPSALDTGVTELVVPGLHVLVSSERHLLAMKMLAGRERDVPDLALLFRRLGVSTPAQAVAITEDVFGDTYPVERPPVEYLEALAADVLDVR</sequence>
<reference evidence="1 2" key="1">
    <citation type="submission" date="2022-07" db="EMBL/GenBank/DDBJ databases">
        <title>Novel species in genus cellulomonas.</title>
        <authorList>
            <person name="Ye L."/>
        </authorList>
    </citation>
    <scope>NUCLEOTIDE SEQUENCE [LARGE SCALE GENOMIC DNA]</scope>
    <source>
        <strain evidence="2">zg-B89</strain>
    </source>
</reference>
<gene>
    <name evidence="1" type="ORF">NP048_01765</name>
</gene>
<keyword evidence="2" id="KW-1185">Reference proteome</keyword>
<name>A0ABY5KSX3_9CELL</name>
<organism evidence="1 2">
    <name type="scientific">Cellulomonas xiejunii</name>
    <dbReference type="NCBI Taxonomy" id="2968083"/>
    <lineage>
        <taxon>Bacteria</taxon>
        <taxon>Bacillati</taxon>
        <taxon>Actinomycetota</taxon>
        <taxon>Actinomycetes</taxon>
        <taxon>Micrococcales</taxon>
        <taxon>Cellulomonadaceae</taxon>
        <taxon>Cellulomonas</taxon>
    </lineage>
</organism>
<evidence type="ECO:0000313" key="1">
    <source>
        <dbReference type="EMBL" id="UUI72220.1"/>
    </source>
</evidence>
<evidence type="ECO:0000313" key="2">
    <source>
        <dbReference type="Proteomes" id="UP001316384"/>
    </source>
</evidence>